<dbReference type="GO" id="GO:0016810">
    <property type="term" value="F:hydrolase activity, acting on carbon-nitrogen (but not peptide) bonds"/>
    <property type="evidence" value="ECO:0007669"/>
    <property type="project" value="InterPro"/>
</dbReference>
<sequence>MMSTKTAYRAGWLIDGSGAPAVKDRIIVVQDARVLRLCGPDDPDVDGRNVVDWSDCTVLPGLIDSHVHLVMSGTTDPFVRKNQLNNNYEQRREIIAAHLQQHQAHGVLAVRDGGDHNGDVLRYKTDPSNGSTPWVTVAAPGKARRAQGRYGKLIGIEVAQGETLAESFFKKESRRDHLKVVNSGLNSLTQFGVASPPQFDGEELERLVTEARKRGLTIMVHANGSSPVKLAVEAGCDSIEHGFFMGRDNMLRMADSGVTWVPTAVTMKAYSDYLEKQGHRSDPSFAEVSRRNLEHQLEQIAIARELGVKLALGTDAGSPGVHHGSSVKMELLLFVAAGFSVEEAIRCASRNGALLMRLADRGTIAPGMRADFLAVRTLPDGLPEAIDRIVHRVVAGDLLDSAA</sequence>
<evidence type="ECO:0000313" key="3">
    <source>
        <dbReference type="Proteomes" id="UP000427769"/>
    </source>
</evidence>
<dbReference type="Gene3D" id="2.30.40.10">
    <property type="entry name" value="Urease, subunit C, domain 1"/>
    <property type="match status" value="1"/>
</dbReference>
<keyword evidence="2" id="KW-0378">Hydrolase</keyword>
<gene>
    <name evidence="2" type="ORF">DSCW_09340</name>
</gene>
<dbReference type="Gene3D" id="3.20.20.140">
    <property type="entry name" value="Metal-dependent hydrolases"/>
    <property type="match status" value="1"/>
</dbReference>
<dbReference type="SUPFAM" id="SSF51338">
    <property type="entry name" value="Composite domain of metallo-dependent hydrolases"/>
    <property type="match status" value="1"/>
</dbReference>
<reference evidence="2 3" key="1">
    <citation type="submission" date="2019-11" db="EMBL/GenBank/DDBJ databases">
        <title>Comparative genomics of hydrocarbon-degrading Desulfosarcina strains.</title>
        <authorList>
            <person name="Watanabe M."/>
            <person name="Kojima H."/>
            <person name="Fukui M."/>
        </authorList>
    </citation>
    <scope>NUCLEOTIDE SEQUENCE [LARGE SCALE GENOMIC DNA]</scope>
    <source>
        <strain evidence="2 3">PP31</strain>
    </source>
</reference>
<dbReference type="KEGG" id="dwd:DSCW_09340"/>
<keyword evidence="3" id="KW-1185">Reference proteome</keyword>
<dbReference type="SUPFAM" id="SSF51556">
    <property type="entry name" value="Metallo-dependent hydrolases"/>
    <property type="match status" value="1"/>
</dbReference>
<dbReference type="InterPro" id="IPR011059">
    <property type="entry name" value="Metal-dep_hydrolase_composite"/>
</dbReference>
<dbReference type="InterPro" id="IPR051781">
    <property type="entry name" value="Metallo-dep_Hydrolase"/>
</dbReference>
<name>A0A5K7ZAU7_9BACT</name>
<dbReference type="EMBL" id="AP021875">
    <property type="protein sequence ID" value="BBO73517.1"/>
    <property type="molecule type" value="Genomic_DNA"/>
</dbReference>
<evidence type="ECO:0000259" key="1">
    <source>
        <dbReference type="Pfam" id="PF01979"/>
    </source>
</evidence>
<proteinExistence type="predicted"/>
<dbReference type="RefSeq" id="WP_155302616.1">
    <property type="nucleotide sequence ID" value="NZ_AP021875.1"/>
</dbReference>
<accession>A0A5K7ZAU7</accession>
<dbReference type="OrthoDB" id="9782972at2"/>
<feature type="domain" description="Amidohydrolase-related" evidence="1">
    <location>
        <begin position="57"/>
        <end position="377"/>
    </location>
</feature>
<dbReference type="AlphaFoldDB" id="A0A5K7ZAU7"/>
<dbReference type="PANTHER" id="PTHR43135:SF3">
    <property type="entry name" value="ALPHA-D-RIBOSE 1-METHYLPHOSPHONATE 5-TRIPHOSPHATE DIPHOSPHATASE"/>
    <property type="match status" value="1"/>
</dbReference>
<dbReference type="PANTHER" id="PTHR43135">
    <property type="entry name" value="ALPHA-D-RIBOSE 1-METHYLPHOSPHONATE 5-TRIPHOSPHATE DIPHOSPHATASE"/>
    <property type="match status" value="1"/>
</dbReference>
<dbReference type="InterPro" id="IPR006680">
    <property type="entry name" value="Amidohydro-rel"/>
</dbReference>
<evidence type="ECO:0000313" key="2">
    <source>
        <dbReference type="EMBL" id="BBO73517.1"/>
    </source>
</evidence>
<dbReference type="InterPro" id="IPR032466">
    <property type="entry name" value="Metal_Hydrolase"/>
</dbReference>
<dbReference type="Proteomes" id="UP000427769">
    <property type="component" value="Chromosome"/>
</dbReference>
<dbReference type="Pfam" id="PF01979">
    <property type="entry name" value="Amidohydro_1"/>
    <property type="match status" value="1"/>
</dbReference>
<organism evidence="2 3">
    <name type="scientific">Desulfosarcina widdelii</name>
    <dbReference type="NCBI Taxonomy" id="947919"/>
    <lineage>
        <taxon>Bacteria</taxon>
        <taxon>Pseudomonadati</taxon>
        <taxon>Thermodesulfobacteriota</taxon>
        <taxon>Desulfobacteria</taxon>
        <taxon>Desulfobacterales</taxon>
        <taxon>Desulfosarcinaceae</taxon>
        <taxon>Desulfosarcina</taxon>
    </lineage>
</organism>
<protein>
    <submittedName>
        <fullName evidence="2">Amidohydrolase</fullName>
    </submittedName>
</protein>